<reference evidence="4" key="1">
    <citation type="journal article" date="2018" name="Nat. Microbiol.">
        <title>Leveraging single-cell genomics to expand the fungal tree of life.</title>
        <authorList>
            <person name="Ahrendt S.R."/>
            <person name="Quandt C.A."/>
            <person name="Ciobanu D."/>
            <person name="Clum A."/>
            <person name="Salamov A."/>
            <person name="Andreopoulos B."/>
            <person name="Cheng J.F."/>
            <person name="Woyke T."/>
            <person name="Pelin A."/>
            <person name="Henrissat B."/>
            <person name="Reynolds N.K."/>
            <person name="Benny G.L."/>
            <person name="Smith M.E."/>
            <person name="James T.Y."/>
            <person name="Grigoriev I.V."/>
        </authorList>
    </citation>
    <scope>NUCLEOTIDE SEQUENCE [LARGE SCALE GENOMIC DNA]</scope>
</reference>
<evidence type="ECO:0000313" key="3">
    <source>
        <dbReference type="EMBL" id="RKP15152.1"/>
    </source>
</evidence>
<dbReference type="Pfam" id="PF23086">
    <property type="entry name" value="Tudor_Coilin"/>
    <property type="match status" value="1"/>
</dbReference>
<feature type="compositionally biased region" description="Acidic residues" evidence="1">
    <location>
        <begin position="476"/>
        <end position="491"/>
    </location>
</feature>
<feature type="domain" description="Coilin tudor" evidence="2">
    <location>
        <begin position="394"/>
        <end position="454"/>
    </location>
</feature>
<evidence type="ECO:0000256" key="1">
    <source>
        <dbReference type="SAM" id="MobiDB-lite"/>
    </source>
</evidence>
<feature type="compositionally biased region" description="Basic residues" evidence="1">
    <location>
        <begin position="178"/>
        <end position="194"/>
    </location>
</feature>
<organism evidence="3 4">
    <name type="scientific">Piptocephalis cylindrospora</name>
    <dbReference type="NCBI Taxonomy" id="1907219"/>
    <lineage>
        <taxon>Eukaryota</taxon>
        <taxon>Fungi</taxon>
        <taxon>Fungi incertae sedis</taxon>
        <taxon>Zoopagomycota</taxon>
        <taxon>Zoopagomycotina</taxon>
        <taxon>Zoopagomycetes</taxon>
        <taxon>Zoopagales</taxon>
        <taxon>Piptocephalidaceae</taxon>
        <taxon>Piptocephalis</taxon>
    </lineage>
</organism>
<dbReference type="OrthoDB" id="74813at2759"/>
<dbReference type="InterPro" id="IPR056398">
    <property type="entry name" value="Tudor_Coilin"/>
</dbReference>
<gene>
    <name evidence="3" type="ORF">BJ684DRAFT_14570</name>
</gene>
<evidence type="ECO:0000313" key="4">
    <source>
        <dbReference type="Proteomes" id="UP000267251"/>
    </source>
</evidence>
<feature type="region of interest" description="Disordered" evidence="1">
    <location>
        <begin position="80"/>
        <end position="205"/>
    </location>
</feature>
<proteinExistence type="predicted"/>
<dbReference type="Proteomes" id="UP000267251">
    <property type="component" value="Unassembled WGS sequence"/>
</dbReference>
<dbReference type="GO" id="GO:0030620">
    <property type="term" value="F:U2 snRNA binding"/>
    <property type="evidence" value="ECO:0007669"/>
    <property type="project" value="TreeGrafter"/>
</dbReference>
<feature type="compositionally biased region" description="Basic and acidic residues" evidence="1">
    <location>
        <begin position="139"/>
        <end position="155"/>
    </location>
</feature>
<dbReference type="InterPro" id="IPR024822">
    <property type="entry name" value="Coilin"/>
</dbReference>
<protein>
    <recommendedName>
        <fullName evidence="2">Coilin tudor domain-containing protein</fullName>
    </recommendedName>
</protein>
<dbReference type="EMBL" id="KZ987753">
    <property type="protein sequence ID" value="RKP15152.1"/>
    <property type="molecule type" value="Genomic_DNA"/>
</dbReference>
<sequence length="517" mass="58576">MRVRLRFQPSLATNACWHEIPEDLMTVEVSKWCRALRRDFHLKDLAPCGLEVYLDGLVLSPKGHVFALIRDSELLEVRPVKMDKSNKRKSSMMAKEDGRRSTKTRSIDPQLSSDHGRTQRQLGSFAPKDNKTSAGPNSDEERTRRRNDDEKKSEMSDQTSTTSHNPPGTGSKETLKRNERKKRRRDERKARKLKNSSAPMDGENTSLRMQRAIATVTESSESASSFPISHVLMAMDHRNKVRSTRQKSGASEEKHIHFEEEENRMDMSPSNVPTEVSPHETTEQPGRVFVTAVELEDYEKFRKKGKMAKKANLKDWWEYRTQPNVDSYFQTNVSQDALYEGNEMREDDGLDEEYDGEEEQKRNQEIQEALGVAKEKALALLSGPKDFLIPMPPKKDYSVLPDLKDIPTQGDRIAYQILELAADYSPLISDYKEAKVVEVDESTGSLTLWVEAPFAGVSLGEWDGISERKFDMSPAGDEEGKENNVDEDADQDALPKGIEVIVAYNDLMGVKLLSSAS</sequence>
<dbReference type="GO" id="GO:0030619">
    <property type="term" value="F:U1 snRNA binding"/>
    <property type="evidence" value="ECO:0007669"/>
    <property type="project" value="TreeGrafter"/>
</dbReference>
<dbReference type="GO" id="GO:0000387">
    <property type="term" value="P:spliceosomal snRNP assembly"/>
    <property type="evidence" value="ECO:0007669"/>
    <property type="project" value="TreeGrafter"/>
</dbReference>
<dbReference type="PANTHER" id="PTHR15197">
    <property type="entry name" value="COILIN P80"/>
    <property type="match status" value="1"/>
</dbReference>
<evidence type="ECO:0000259" key="2">
    <source>
        <dbReference type="Pfam" id="PF23086"/>
    </source>
</evidence>
<name>A0A4P9Y8M7_9FUNG</name>
<dbReference type="GO" id="GO:0015030">
    <property type="term" value="C:Cajal body"/>
    <property type="evidence" value="ECO:0007669"/>
    <property type="project" value="TreeGrafter"/>
</dbReference>
<feature type="region of interest" description="Disordered" evidence="1">
    <location>
        <begin position="468"/>
        <end position="492"/>
    </location>
</feature>
<keyword evidence="4" id="KW-1185">Reference proteome</keyword>
<dbReference type="AlphaFoldDB" id="A0A4P9Y8M7"/>
<feature type="compositionally biased region" description="Polar residues" evidence="1">
    <location>
        <begin position="195"/>
        <end position="205"/>
    </location>
</feature>
<accession>A0A4P9Y8M7</accession>
<feature type="region of interest" description="Disordered" evidence="1">
    <location>
        <begin position="261"/>
        <end position="283"/>
    </location>
</feature>
<dbReference type="PANTHER" id="PTHR15197:SF0">
    <property type="entry name" value="COILIN"/>
    <property type="match status" value="1"/>
</dbReference>
<feature type="compositionally biased region" description="Polar residues" evidence="1">
    <location>
        <begin position="156"/>
        <end position="168"/>
    </location>
</feature>